<dbReference type="PROSITE" id="PS51294">
    <property type="entry name" value="HTH_MYB"/>
    <property type="match status" value="1"/>
</dbReference>
<dbReference type="Pfam" id="PF00249">
    <property type="entry name" value="Myb_DNA-binding"/>
    <property type="match status" value="1"/>
</dbReference>
<dbReference type="PANTHER" id="PTHR46380:SF2">
    <property type="entry name" value="CYCLIN-D-BINDING MYB-LIKE TRANSCRIPTION FACTOR 1"/>
    <property type="match status" value="1"/>
</dbReference>
<feature type="compositionally biased region" description="Basic residues" evidence="4">
    <location>
        <begin position="76"/>
        <end position="86"/>
    </location>
</feature>
<feature type="compositionally biased region" description="Basic and acidic residues" evidence="4">
    <location>
        <begin position="236"/>
        <end position="248"/>
    </location>
</feature>
<evidence type="ECO:0000313" key="7">
    <source>
        <dbReference type="EMBL" id="EGG00914.1"/>
    </source>
</evidence>
<dbReference type="RefSeq" id="XP_007415762.1">
    <property type="nucleotide sequence ID" value="XM_007415700.1"/>
</dbReference>
<dbReference type="KEGG" id="mlr:MELLADRAFT_67427"/>
<dbReference type="OrthoDB" id="2507391at2759"/>
<reference evidence="8" key="1">
    <citation type="journal article" date="2011" name="Proc. Natl. Acad. Sci. U.S.A.">
        <title>Obligate biotrophy features unraveled by the genomic analysis of rust fungi.</title>
        <authorList>
            <person name="Duplessis S."/>
            <person name="Cuomo C.A."/>
            <person name="Lin Y.-C."/>
            <person name="Aerts A."/>
            <person name="Tisserant E."/>
            <person name="Veneault-Fourrey C."/>
            <person name="Joly D.L."/>
            <person name="Hacquard S."/>
            <person name="Amselem J."/>
            <person name="Cantarel B.L."/>
            <person name="Chiu R."/>
            <person name="Coutinho P.M."/>
            <person name="Feau N."/>
            <person name="Field M."/>
            <person name="Frey P."/>
            <person name="Gelhaye E."/>
            <person name="Goldberg J."/>
            <person name="Grabherr M.G."/>
            <person name="Kodira C.D."/>
            <person name="Kohler A."/>
            <person name="Kuees U."/>
            <person name="Lindquist E.A."/>
            <person name="Lucas S.M."/>
            <person name="Mago R."/>
            <person name="Mauceli E."/>
            <person name="Morin E."/>
            <person name="Murat C."/>
            <person name="Pangilinan J.L."/>
            <person name="Park R."/>
            <person name="Pearson M."/>
            <person name="Quesneville H."/>
            <person name="Rouhier N."/>
            <person name="Sakthikumar S."/>
            <person name="Salamov A.A."/>
            <person name="Schmutz J."/>
            <person name="Selles B."/>
            <person name="Shapiro H."/>
            <person name="Tanguay P."/>
            <person name="Tuskan G.A."/>
            <person name="Henrissat B."/>
            <person name="Van de Peer Y."/>
            <person name="Rouze P."/>
            <person name="Ellis J.G."/>
            <person name="Dodds P.N."/>
            <person name="Schein J.E."/>
            <person name="Zhong S."/>
            <person name="Hamelin R.C."/>
            <person name="Grigoriev I.V."/>
            <person name="Szabo L.J."/>
            <person name="Martin F."/>
        </authorList>
    </citation>
    <scope>NUCLEOTIDE SEQUENCE [LARGE SCALE GENOMIC DNA]</scope>
    <source>
        <strain evidence="8">98AG31 / pathotype 3-4-7</strain>
    </source>
</reference>
<dbReference type="GO" id="GO:0000976">
    <property type="term" value="F:transcription cis-regulatory region binding"/>
    <property type="evidence" value="ECO:0007669"/>
    <property type="project" value="TreeGrafter"/>
</dbReference>
<feature type="domain" description="Myb-like" evidence="5">
    <location>
        <begin position="709"/>
        <end position="772"/>
    </location>
</feature>
<dbReference type="InterPro" id="IPR009057">
    <property type="entry name" value="Homeodomain-like_sf"/>
</dbReference>
<evidence type="ECO:0000256" key="1">
    <source>
        <dbReference type="ARBA" id="ARBA00004123"/>
    </source>
</evidence>
<organism evidence="8">
    <name type="scientific">Melampsora larici-populina (strain 98AG31 / pathotype 3-4-7)</name>
    <name type="common">Poplar leaf rust fungus</name>
    <dbReference type="NCBI Taxonomy" id="747676"/>
    <lineage>
        <taxon>Eukaryota</taxon>
        <taxon>Fungi</taxon>
        <taxon>Dikarya</taxon>
        <taxon>Basidiomycota</taxon>
        <taxon>Pucciniomycotina</taxon>
        <taxon>Pucciniomycetes</taxon>
        <taxon>Pucciniales</taxon>
        <taxon>Melampsoraceae</taxon>
        <taxon>Melampsora</taxon>
    </lineage>
</organism>
<dbReference type="STRING" id="747676.F4S340"/>
<name>F4S340_MELLP</name>
<dbReference type="InterPro" id="IPR001005">
    <property type="entry name" value="SANT/Myb"/>
</dbReference>
<dbReference type="GO" id="GO:0003700">
    <property type="term" value="F:DNA-binding transcription factor activity"/>
    <property type="evidence" value="ECO:0007669"/>
    <property type="project" value="TreeGrafter"/>
</dbReference>
<dbReference type="InParanoid" id="F4S340"/>
<dbReference type="Proteomes" id="UP000001072">
    <property type="component" value="Unassembled WGS sequence"/>
</dbReference>
<dbReference type="VEuPathDB" id="FungiDB:MELLADRAFT_67427"/>
<dbReference type="SUPFAM" id="SSF46689">
    <property type="entry name" value="Homeodomain-like"/>
    <property type="match status" value="2"/>
</dbReference>
<evidence type="ECO:0000313" key="8">
    <source>
        <dbReference type="Proteomes" id="UP000001072"/>
    </source>
</evidence>
<keyword evidence="8" id="KW-1185">Reference proteome</keyword>
<feature type="compositionally biased region" description="Basic and acidic residues" evidence="4">
    <location>
        <begin position="404"/>
        <end position="416"/>
    </location>
</feature>
<dbReference type="GeneID" id="18930831"/>
<feature type="domain" description="HTH myb-type" evidence="6">
    <location>
        <begin position="661"/>
        <end position="710"/>
    </location>
</feature>
<feature type="region of interest" description="Disordered" evidence="4">
    <location>
        <begin position="208"/>
        <end position="519"/>
    </location>
</feature>
<evidence type="ECO:0000256" key="4">
    <source>
        <dbReference type="SAM" id="MobiDB-lite"/>
    </source>
</evidence>
<accession>F4S340</accession>
<proteinExistence type="predicted"/>
<feature type="compositionally biased region" description="Basic and acidic residues" evidence="4">
    <location>
        <begin position="217"/>
        <end position="226"/>
    </location>
</feature>
<sequence>MTEIYAHLIVDKAIDSSKVDQQSIDQTNEYVPLSEALASSVKRQRKPKYTTLDDIKKQNRSKCDEESSGLDLKSSRKEKSKKRNHKVTTSEHDSTSLLITHVPVDKTQTSRETNDHINPSNSILPSCSLVTDTNEDPNFDLGAKWADDQAQMTKRRKKNTKTYSLETKKVEEINLLKDSMDIADDKIRGMNIDSSRWVNISTTARTIEQQRTKRKREVSGSRKTGEDENAALEVVRNVDQEDSHEVEKRVKKSKRDRKKSTVLGVDSQHPSMQKGIEVEPKSSLPLAAIDGSELQQNEMSSKRPETSEELMTARPQKKRDKKLQKNLAHEETQTPSRQQAIGQPIALPSNNDTIDTIAISPSIPGGNVGQSEDLTVITDRRKRKKKRAGEPVERSIGTAAGGDPKNRSTDSDEHIMIDQQAGATEDSNESSSRKKSKKKRRVETDLSSQTTTTQDNPAGQVESHKLKRKSSTLEGSDGVKKRKKRRGPEKSAGALSNDGNEVVSEPTLKDQPVSPVSDKWARDNPVLVDATNKHLISRLTKFSENWKEMLVGLKRDEILTMAWLTPQQLQELVDVFGFKYRQGQYSAKEKAVISSTIALYQKQNNLTDEAMRELIIPSRVGVKIDKTSENSIFRQLASQLPGRSLTSIWKTVTRAWEVHSKQGRWKKEEDQRLIEAVTQHGRAWVKISPYVGRAPSDCLDRWRDSLCLRETKRGGSWTQEEEDQLVMIMKRYIKKMKDDGGLKYEGLWTQVSIEMGQKRSPNQCAVKWRMETSRCTDNGTTVEFEFAYYCFFSQTDEAEKNSRRMDKQEMEEDTGFDWKLLIHEGWDRWPADKLRRRWRQIKRYYLRKYHDYDENPSPSAQEIMKGILKIWSEKTDEELDRSVLRKSEIKMITKKSTENLRKRKPRRKKEKEVNEVEELQEDEIKELEDQE</sequence>
<dbReference type="Gene3D" id="1.10.10.60">
    <property type="entry name" value="Homeodomain-like"/>
    <property type="match status" value="2"/>
</dbReference>
<gene>
    <name evidence="7" type="ORF">MELLADRAFT_67427</name>
</gene>
<dbReference type="GO" id="GO:0005634">
    <property type="term" value="C:nucleus"/>
    <property type="evidence" value="ECO:0007669"/>
    <property type="project" value="UniProtKB-SubCell"/>
</dbReference>
<dbReference type="CDD" id="cd00167">
    <property type="entry name" value="SANT"/>
    <property type="match status" value="2"/>
</dbReference>
<dbReference type="Pfam" id="PF13921">
    <property type="entry name" value="Myb_DNA-bind_6"/>
    <property type="match status" value="1"/>
</dbReference>
<feature type="compositionally biased region" description="Basic residues" evidence="4">
    <location>
        <begin position="249"/>
        <end position="260"/>
    </location>
</feature>
<dbReference type="InterPro" id="IPR051651">
    <property type="entry name" value="DMTF1_DNA-bind_reg"/>
</dbReference>
<dbReference type="eggNOG" id="KOG0051">
    <property type="taxonomic scope" value="Eukaryota"/>
</dbReference>
<feature type="domain" description="Myb-like" evidence="5">
    <location>
        <begin position="657"/>
        <end position="706"/>
    </location>
</feature>
<dbReference type="PROSITE" id="PS50090">
    <property type="entry name" value="MYB_LIKE"/>
    <property type="match status" value="2"/>
</dbReference>
<dbReference type="SMART" id="SM00717">
    <property type="entry name" value="SANT"/>
    <property type="match status" value="2"/>
</dbReference>
<feature type="compositionally biased region" description="Basic and acidic residues" evidence="4">
    <location>
        <begin position="56"/>
        <end position="65"/>
    </location>
</feature>
<dbReference type="PANTHER" id="PTHR46380">
    <property type="entry name" value="CYCLIN-D-BINDING MYB-LIKE TRANSCRIPTION FACTOR 1"/>
    <property type="match status" value="1"/>
</dbReference>
<feature type="compositionally biased region" description="Low complexity" evidence="4">
    <location>
        <begin position="445"/>
        <end position="455"/>
    </location>
</feature>
<comment type="subcellular location">
    <subcellularLocation>
        <location evidence="1">Nucleus</location>
    </subcellularLocation>
</comment>
<feature type="compositionally biased region" description="Basic residues" evidence="4">
    <location>
        <begin position="315"/>
        <end position="324"/>
    </location>
</feature>
<dbReference type="InterPro" id="IPR017930">
    <property type="entry name" value="Myb_dom"/>
</dbReference>
<keyword evidence="3" id="KW-0539">Nucleus</keyword>
<dbReference type="HOGENOM" id="CLU_314245_0_0_1"/>
<evidence type="ECO:0000259" key="5">
    <source>
        <dbReference type="PROSITE" id="PS50090"/>
    </source>
</evidence>
<dbReference type="AlphaFoldDB" id="F4S340"/>
<protein>
    <submittedName>
        <fullName evidence="7">Uncharacterized protein</fullName>
    </submittedName>
</protein>
<feature type="region of interest" description="Disordered" evidence="4">
    <location>
        <begin position="56"/>
        <end position="96"/>
    </location>
</feature>
<evidence type="ECO:0000256" key="2">
    <source>
        <dbReference type="ARBA" id="ARBA00023125"/>
    </source>
</evidence>
<feature type="compositionally biased region" description="Acidic residues" evidence="4">
    <location>
        <begin position="915"/>
        <end position="931"/>
    </location>
</feature>
<evidence type="ECO:0000259" key="6">
    <source>
        <dbReference type="PROSITE" id="PS51294"/>
    </source>
</evidence>
<feature type="region of interest" description="Disordered" evidence="4">
    <location>
        <begin position="894"/>
        <end position="931"/>
    </location>
</feature>
<evidence type="ECO:0000256" key="3">
    <source>
        <dbReference type="ARBA" id="ARBA00023242"/>
    </source>
</evidence>
<dbReference type="EMBL" id="GL883142">
    <property type="protein sequence ID" value="EGG00914.1"/>
    <property type="molecule type" value="Genomic_DNA"/>
</dbReference>
<keyword evidence="2" id="KW-0238">DNA-binding</keyword>